<dbReference type="NCBIfam" id="TIGR02179">
    <property type="entry name" value="PorD_KorD"/>
    <property type="match status" value="1"/>
</dbReference>
<evidence type="ECO:0000256" key="4">
    <source>
        <dbReference type="ARBA" id="ARBA00022737"/>
    </source>
</evidence>
<dbReference type="GO" id="GO:0051539">
    <property type="term" value="F:4 iron, 4 sulfur cluster binding"/>
    <property type="evidence" value="ECO:0007669"/>
    <property type="project" value="UniProtKB-KW"/>
</dbReference>
<evidence type="ECO:0000313" key="8">
    <source>
        <dbReference type="EMBL" id="OAN44725.1"/>
    </source>
</evidence>
<evidence type="ECO:0000256" key="2">
    <source>
        <dbReference type="ARBA" id="ARBA00022485"/>
    </source>
</evidence>
<evidence type="ECO:0000256" key="3">
    <source>
        <dbReference type="ARBA" id="ARBA00022723"/>
    </source>
</evidence>
<dbReference type="Pfam" id="PF14697">
    <property type="entry name" value="Fer4_21"/>
    <property type="match status" value="1"/>
</dbReference>
<dbReference type="PROSITE" id="PS00198">
    <property type="entry name" value="4FE4S_FER_1"/>
    <property type="match status" value="1"/>
</dbReference>
<dbReference type="SUPFAM" id="SSF54862">
    <property type="entry name" value="4Fe-4S ferredoxins"/>
    <property type="match status" value="1"/>
</dbReference>
<dbReference type="GO" id="GO:0016625">
    <property type="term" value="F:oxidoreductase activity, acting on the aldehyde or oxo group of donors, iron-sulfur protein as acceptor"/>
    <property type="evidence" value="ECO:0007669"/>
    <property type="project" value="InterPro"/>
</dbReference>
<dbReference type="PANTHER" id="PTHR43724:SF1">
    <property type="entry name" value="PYRUVATE SYNTHASE SUBUNIT PORD"/>
    <property type="match status" value="1"/>
</dbReference>
<keyword evidence="6" id="KW-0411">Iron-sulfur</keyword>
<accession>A0A178M9L1</accession>
<dbReference type="AlphaFoldDB" id="A0A178M9L1"/>
<organism evidence="8 9">
    <name type="scientific">Paramagnetospirillum marisnigri</name>
    <dbReference type="NCBI Taxonomy" id="1285242"/>
    <lineage>
        <taxon>Bacteria</taxon>
        <taxon>Pseudomonadati</taxon>
        <taxon>Pseudomonadota</taxon>
        <taxon>Alphaproteobacteria</taxon>
        <taxon>Rhodospirillales</taxon>
        <taxon>Magnetospirillaceae</taxon>
        <taxon>Paramagnetospirillum</taxon>
    </lineage>
</organism>
<keyword evidence="5" id="KW-0408">Iron</keyword>
<keyword evidence="3" id="KW-0479">Metal-binding</keyword>
<dbReference type="STRING" id="1285242.A6A04_07845"/>
<sequence>MSSPTTIRNAPDNLCPIATEYTTMLTGDWRAMRPVVDRDRCVKCATCWLYCPVQCIHERPTWFDVNYDTCKGCGICAEECPHRAIAMVEETEG</sequence>
<evidence type="ECO:0000256" key="5">
    <source>
        <dbReference type="ARBA" id="ARBA00023004"/>
    </source>
</evidence>
<dbReference type="InterPro" id="IPR017896">
    <property type="entry name" value="4Fe4S_Fe-S-bd"/>
</dbReference>
<keyword evidence="9" id="KW-1185">Reference proteome</keyword>
<dbReference type="RefSeq" id="WP_068495562.1">
    <property type="nucleotide sequence ID" value="NZ_LWQT01000109.1"/>
</dbReference>
<protein>
    <submittedName>
        <fullName evidence="8">Ferredoxin oxidoreductase</fullName>
    </submittedName>
</protein>
<dbReference type="Gene3D" id="3.30.70.20">
    <property type="match status" value="1"/>
</dbReference>
<evidence type="ECO:0000256" key="1">
    <source>
        <dbReference type="ARBA" id="ARBA00001966"/>
    </source>
</evidence>
<gene>
    <name evidence="8" type="ORF">A6A04_07845</name>
</gene>
<dbReference type="InterPro" id="IPR011898">
    <property type="entry name" value="PorD_KorD"/>
</dbReference>
<dbReference type="Proteomes" id="UP000078428">
    <property type="component" value="Unassembled WGS sequence"/>
</dbReference>
<dbReference type="GO" id="GO:0046872">
    <property type="term" value="F:metal ion binding"/>
    <property type="evidence" value="ECO:0007669"/>
    <property type="project" value="UniProtKB-KW"/>
</dbReference>
<evidence type="ECO:0000256" key="6">
    <source>
        <dbReference type="ARBA" id="ARBA00023014"/>
    </source>
</evidence>
<evidence type="ECO:0000313" key="9">
    <source>
        <dbReference type="Proteomes" id="UP000078428"/>
    </source>
</evidence>
<reference evidence="8 9" key="1">
    <citation type="submission" date="2016-04" db="EMBL/GenBank/DDBJ databases">
        <title>Draft genome sequence of freshwater magnetotactic bacteria Magnetospirillum marisnigri SP-1 and Magnetospirillum moscoviense BB-1.</title>
        <authorList>
            <person name="Koziaeva V."/>
            <person name="Dziuba M.V."/>
            <person name="Ivanov T.M."/>
            <person name="Kuznetsov B."/>
            <person name="Grouzdev D.S."/>
        </authorList>
    </citation>
    <scope>NUCLEOTIDE SEQUENCE [LARGE SCALE GENOMIC DNA]</scope>
    <source>
        <strain evidence="8 9">SP-1</strain>
    </source>
</reference>
<dbReference type="PROSITE" id="PS51379">
    <property type="entry name" value="4FE4S_FER_2"/>
    <property type="match status" value="2"/>
</dbReference>
<comment type="caution">
    <text evidence="8">The sequence shown here is derived from an EMBL/GenBank/DDBJ whole genome shotgun (WGS) entry which is preliminary data.</text>
</comment>
<dbReference type="InterPro" id="IPR054812">
    <property type="entry name" value="PadF"/>
</dbReference>
<dbReference type="OrthoDB" id="9794954at2"/>
<evidence type="ECO:0000259" key="7">
    <source>
        <dbReference type="PROSITE" id="PS51379"/>
    </source>
</evidence>
<dbReference type="InterPro" id="IPR017900">
    <property type="entry name" value="4Fe4S_Fe_S_CS"/>
</dbReference>
<feature type="domain" description="4Fe-4S ferredoxin-type" evidence="7">
    <location>
        <begin position="32"/>
        <end position="60"/>
    </location>
</feature>
<proteinExistence type="predicted"/>
<dbReference type="PANTHER" id="PTHR43724">
    <property type="entry name" value="PYRUVATE SYNTHASE SUBUNIT PORD"/>
    <property type="match status" value="1"/>
</dbReference>
<name>A0A178M9L1_9PROT</name>
<feature type="domain" description="4Fe-4S ferredoxin-type" evidence="7">
    <location>
        <begin position="61"/>
        <end position="90"/>
    </location>
</feature>
<keyword evidence="2" id="KW-0004">4Fe-4S</keyword>
<comment type="cofactor">
    <cofactor evidence="1">
        <name>[4Fe-4S] cluster</name>
        <dbReference type="ChEBI" id="CHEBI:49883"/>
    </cofactor>
</comment>
<dbReference type="NCBIfam" id="NF045763">
    <property type="entry name" value="PhenlGlyoxDHPadF"/>
    <property type="match status" value="1"/>
</dbReference>
<dbReference type="EMBL" id="LWQT01000109">
    <property type="protein sequence ID" value="OAN44725.1"/>
    <property type="molecule type" value="Genomic_DNA"/>
</dbReference>
<keyword evidence="4" id="KW-0677">Repeat</keyword>